<keyword evidence="1" id="KW-0805">Transcription regulation</keyword>
<proteinExistence type="inferred from homology"/>
<dbReference type="GO" id="GO:0006355">
    <property type="term" value="P:regulation of DNA-templated transcription"/>
    <property type="evidence" value="ECO:0007669"/>
    <property type="project" value="InterPro"/>
</dbReference>
<dbReference type="InterPro" id="IPR032201">
    <property type="entry name" value="COE_HLH"/>
</dbReference>
<dbReference type="AlphaFoldDB" id="A0AAD8ZV28"/>
<keyword evidence="1" id="KW-0862">Zinc</keyword>
<comment type="caution">
    <text evidence="4">The sequence shown here is derived from an EMBL/GenBank/DDBJ whole genome shotgun (WGS) entry which is preliminary data.</text>
</comment>
<feature type="domain" description="Transcription factor COE helix-loop-helix" evidence="3">
    <location>
        <begin position="340"/>
        <end position="368"/>
    </location>
</feature>
<sequence>MASDSLELAVMRRRFGTRCSLLANPETAQLMDSSKACRIMDDVISRVSDSWQPMQTPGQSRARPGGRGPAPLSGRRGPISARAHICSSSAPGPPDAVSRAPAAPPRREHVSPNPVGMALAPDGCPRNFRSVSLGPGQGSPAMPLENTLPAELISKPNLISHISVGAKLPQTERSMQLVGSSVVCPLLLARAPPASRRPSCSVTRSIDRQATSLVPARDAQQRRAKLGTRCVQGAPGAWFHLGHLTLLHWVKRLPTVCPLSCGAEGSLVGPFRKRSGCGLRGKQKGGCRRRSPAPPRSLCLAPSFTGILTAGYQTPLLECCFSRHLLKHSGDLCQCDPGALNEPTIDYGFQRLQKVIPRHPGDPERLPKARRKELYASVENKGDTDSFDLRGAQARAAAARGLPRPSMAGFGTEQDGGQSRANDGSD</sequence>
<organism evidence="4 5">
    <name type="scientific">Electrophorus voltai</name>
    <dbReference type="NCBI Taxonomy" id="2609070"/>
    <lineage>
        <taxon>Eukaryota</taxon>
        <taxon>Metazoa</taxon>
        <taxon>Chordata</taxon>
        <taxon>Craniata</taxon>
        <taxon>Vertebrata</taxon>
        <taxon>Euteleostomi</taxon>
        <taxon>Actinopterygii</taxon>
        <taxon>Neopterygii</taxon>
        <taxon>Teleostei</taxon>
        <taxon>Ostariophysi</taxon>
        <taxon>Gymnotiformes</taxon>
        <taxon>Gymnotoidei</taxon>
        <taxon>Gymnotidae</taxon>
        <taxon>Electrophorus</taxon>
    </lineage>
</organism>
<dbReference type="GO" id="GO:0005634">
    <property type="term" value="C:nucleus"/>
    <property type="evidence" value="ECO:0007669"/>
    <property type="project" value="UniProtKB-SubCell"/>
</dbReference>
<evidence type="ECO:0000313" key="4">
    <source>
        <dbReference type="EMBL" id="KAK1803960.1"/>
    </source>
</evidence>
<dbReference type="Pfam" id="PF16423">
    <property type="entry name" value="COE1_HLH"/>
    <property type="match status" value="1"/>
</dbReference>
<protein>
    <recommendedName>
        <fullName evidence="3">Transcription factor COE helix-loop-helix domain-containing protein</fullName>
    </recommendedName>
</protein>
<evidence type="ECO:0000256" key="2">
    <source>
        <dbReference type="SAM" id="MobiDB-lite"/>
    </source>
</evidence>
<comment type="subcellular location">
    <subcellularLocation>
        <location evidence="1">Nucleus</location>
    </subcellularLocation>
</comment>
<keyword evidence="1" id="KW-0539">Nucleus</keyword>
<keyword evidence="1" id="KW-0479">Metal-binding</keyword>
<evidence type="ECO:0000256" key="1">
    <source>
        <dbReference type="RuleBase" id="RU004489"/>
    </source>
</evidence>
<feature type="compositionally biased region" description="Polar residues" evidence="2">
    <location>
        <begin position="48"/>
        <end position="59"/>
    </location>
</feature>
<keyword evidence="1" id="KW-0217">Developmental protein</keyword>
<accession>A0AAD8ZV28</accession>
<feature type="region of interest" description="Disordered" evidence="2">
    <location>
        <begin position="394"/>
        <end position="426"/>
    </location>
</feature>
<keyword evidence="1" id="KW-0804">Transcription</keyword>
<keyword evidence="1" id="KW-0238">DNA-binding</keyword>
<evidence type="ECO:0000313" key="5">
    <source>
        <dbReference type="Proteomes" id="UP001239994"/>
    </source>
</evidence>
<comment type="similarity">
    <text evidence="1">Belongs to the COE family.</text>
</comment>
<dbReference type="GO" id="GO:0003677">
    <property type="term" value="F:DNA binding"/>
    <property type="evidence" value="ECO:0007669"/>
    <property type="project" value="UniProtKB-KW"/>
</dbReference>
<name>A0AAD8ZV28_9TELE</name>
<dbReference type="Gene3D" id="1.10.287.4280">
    <property type="match status" value="1"/>
</dbReference>
<feature type="compositionally biased region" description="Low complexity" evidence="2">
    <location>
        <begin position="394"/>
        <end position="405"/>
    </location>
</feature>
<feature type="compositionally biased region" description="Polar residues" evidence="2">
    <location>
        <begin position="415"/>
        <end position="426"/>
    </location>
</feature>
<dbReference type="InterPro" id="IPR003523">
    <property type="entry name" value="Transcription_factor_COE"/>
</dbReference>
<keyword evidence="5" id="KW-1185">Reference proteome</keyword>
<dbReference type="PANTHER" id="PTHR10747">
    <property type="entry name" value="TRANSCRIPTION FACTOR COE FAMILY MEMBER"/>
    <property type="match status" value="1"/>
</dbReference>
<dbReference type="Proteomes" id="UP001239994">
    <property type="component" value="Unassembled WGS sequence"/>
</dbReference>
<keyword evidence="1" id="KW-0863">Zinc-finger</keyword>
<reference evidence="4" key="1">
    <citation type="submission" date="2023-03" db="EMBL/GenBank/DDBJ databases">
        <title>Electrophorus voltai genome.</title>
        <authorList>
            <person name="Bian C."/>
        </authorList>
    </citation>
    <scope>NUCLEOTIDE SEQUENCE</scope>
    <source>
        <strain evidence="4">CB-2022</strain>
        <tissue evidence="4">Muscle</tissue>
    </source>
</reference>
<feature type="region of interest" description="Disordered" evidence="2">
    <location>
        <begin position="48"/>
        <end position="112"/>
    </location>
</feature>
<gene>
    <name evidence="4" type="ORF">P4O66_003897</name>
</gene>
<evidence type="ECO:0000259" key="3">
    <source>
        <dbReference type="Pfam" id="PF16423"/>
    </source>
</evidence>
<dbReference type="EMBL" id="JAROKS010000004">
    <property type="protein sequence ID" value="KAK1803960.1"/>
    <property type="molecule type" value="Genomic_DNA"/>
</dbReference>
<dbReference type="GO" id="GO:0008270">
    <property type="term" value="F:zinc ion binding"/>
    <property type="evidence" value="ECO:0007669"/>
    <property type="project" value="UniProtKB-KW"/>
</dbReference>